<protein>
    <recommendedName>
        <fullName evidence="3">Outer membrane beta-barrel protein</fullName>
    </recommendedName>
</protein>
<evidence type="ECO:0000313" key="1">
    <source>
        <dbReference type="EMBL" id="WZN40189.1"/>
    </source>
</evidence>
<organism evidence="1 2">
    <name type="scientific">Chitinophaga pollutisoli</name>
    <dbReference type="NCBI Taxonomy" id="3133966"/>
    <lineage>
        <taxon>Bacteria</taxon>
        <taxon>Pseudomonadati</taxon>
        <taxon>Bacteroidota</taxon>
        <taxon>Chitinophagia</taxon>
        <taxon>Chitinophagales</taxon>
        <taxon>Chitinophagaceae</taxon>
        <taxon>Chitinophaga</taxon>
    </lineage>
</organism>
<sequence length="73" mass="8358">MNFTIWNAGAAYRFMKGKNLELSLSALDLLHQNTSIVNQANNNTLSQTRNNVLEQYFMFTVSWFPRKFGPAGK</sequence>
<name>A0ABZ2YMP5_9BACT</name>
<evidence type="ECO:0000313" key="2">
    <source>
        <dbReference type="Proteomes" id="UP001485459"/>
    </source>
</evidence>
<accession>A0ABZ2YMP5</accession>
<proteinExistence type="predicted"/>
<reference evidence="2" key="1">
    <citation type="submission" date="2024-03" db="EMBL/GenBank/DDBJ databases">
        <title>Chitinophaga horti sp. nov., isolated from garden soil.</title>
        <authorList>
            <person name="Lee D.S."/>
            <person name="Han D.M."/>
            <person name="Baek J.H."/>
            <person name="Choi D.G."/>
            <person name="Jeon J.H."/>
            <person name="Jeon C.O."/>
        </authorList>
    </citation>
    <scope>NUCLEOTIDE SEQUENCE [LARGE SCALE GENOMIC DNA]</scope>
    <source>
        <strain evidence="2">GPA1</strain>
    </source>
</reference>
<keyword evidence="2" id="KW-1185">Reference proteome</keyword>
<dbReference type="Proteomes" id="UP001485459">
    <property type="component" value="Chromosome"/>
</dbReference>
<dbReference type="EMBL" id="CP149822">
    <property type="protein sequence ID" value="WZN40189.1"/>
    <property type="molecule type" value="Genomic_DNA"/>
</dbReference>
<gene>
    <name evidence="1" type="ORF">WJU16_19660</name>
</gene>
<evidence type="ECO:0008006" key="3">
    <source>
        <dbReference type="Google" id="ProtNLM"/>
    </source>
</evidence>
<dbReference type="RefSeq" id="WP_341835120.1">
    <property type="nucleotide sequence ID" value="NZ_CP149822.1"/>
</dbReference>